<dbReference type="Pfam" id="PF03662">
    <property type="entry name" value="Glyco_hydro_79n"/>
    <property type="match status" value="1"/>
</dbReference>
<protein>
    <submittedName>
        <fullName evidence="1">Uncharacterized protein</fullName>
    </submittedName>
</protein>
<accession>A0ABU6UKA5</accession>
<keyword evidence="2" id="KW-1185">Reference proteome</keyword>
<reference evidence="1 2" key="1">
    <citation type="journal article" date="2023" name="Plants (Basel)">
        <title>Bridging the Gap: Combining Genomics and Transcriptomics Approaches to Understand Stylosanthes scabra, an Orphan Legume from the Brazilian Caatinga.</title>
        <authorList>
            <person name="Ferreira-Neto J.R.C."/>
            <person name="da Silva M.D."/>
            <person name="Binneck E."/>
            <person name="de Melo N.F."/>
            <person name="da Silva R.H."/>
            <person name="de Melo A.L.T.M."/>
            <person name="Pandolfi V."/>
            <person name="Bustamante F.O."/>
            <person name="Brasileiro-Vidal A.C."/>
            <person name="Benko-Iseppon A.M."/>
        </authorList>
    </citation>
    <scope>NUCLEOTIDE SEQUENCE [LARGE SCALE GENOMIC DNA]</scope>
    <source>
        <tissue evidence="1">Leaves</tissue>
    </source>
</reference>
<gene>
    <name evidence="1" type="ORF">PIB30_048073</name>
</gene>
<dbReference type="Proteomes" id="UP001341840">
    <property type="component" value="Unassembled WGS sequence"/>
</dbReference>
<proteinExistence type="predicted"/>
<organism evidence="1 2">
    <name type="scientific">Stylosanthes scabra</name>
    <dbReference type="NCBI Taxonomy" id="79078"/>
    <lineage>
        <taxon>Eukaryota</taxon>
        <taxon>Viridiplantae</taxon>
        <taxon>Streptophyta</taxon>
        <taxon>Embryophyta</taxon>
        <taxon>Tracheophyta</taxon>
        <taxon>Spermatophyta</taxon>
        <taxon>Magnoliopsida</taxon>
        <taxon>eudicotyledons</taxon>
        <taxon>Gunneridae</taxon>
        <taxon>Pentapetalae</taxon>
        <taxon>rosids</taxon>
        <taxon>fabids</taxon>
        <taxon>Fabales</taxon>
        <taxon>Fabaceae</taxon>
        <taxon>Papilionoideae</taxon>
        <taxon>50 kb inversion clade</taxon>
        <taxon>dalbergioids sensu lato</taxon>
        <taxon>Dalbergieae</taxon>
        <taxon>Pterocarpus clade</taxon>
        <taxon>Stylosanthes</taxon>
    </lineage>
</organism>
<sequence>MLQNSATKAKTWVGEAGGAYNSGHHLASDSFVYSFWLVQVTHLCVVLKLPWTHMLPAVDNHCPWKAKCLSLQVLSKLGPNFIRELVLEVLDMGLHDEAKAVISMLAVVFWSTPDISSPILEKIEHPTKHLSEHMVSNMSDLMATYAWFRRKG</sequence>
<evidence type="ECO:0000313" key="1">
    <source>
        <dbReference type="EMBL" id="MED6160083.1"/>
    </source>
</evidence>
<evidence type="ECO:0000313" key="2">
    <source>
        <dbReference type="Proteomes" id="UP001341840"/>
    </source>
</evidence>
<dbReference type="InterPro" id="IPR005199">
    <property type="entry name" value="Glyco_hydro_79"/>
</dbReference>
<name>A0ABU6UKA5_9FABA</name>
<comment type="caution">
    <text evidence="1">The sequence shown here is derived from an EMBL/GenBank/DDBJ whole genome shotgun (WGS) entry which is preliminary data.</text>
</comment>
<dbReference type="EMBL" id="JASCZI010121141">
    <property type="protein sequence ID" value="MED6160083.1"/>
    <property type="molecule type" value="Genomic_DNA"/>
</dbReference>